<dbReference type="SUPFAM" id="SSF140459">
    <property type="entry name" value="PE/PPE dimer-like"/>
    <property type="match status" value="1"/>
</dbReference>
<dbReference type="Pfam" id="PF25547">
    <property type="entry name" value="WXG100_2"/>
    <property type="match status" value="1"/>
</dbReference>
<name>A0A1H5ZKK3_9PSEU</name>
<dbReference type="SMR" id="A0A1H5ZKK3"/>
<dbReference type="InterPro" id="IPR038332">
    <property type="entry name" value="PPE_sf"/>
</dbReference>
<dbReference type="InterPro" id="IPR057746">
    <property type="entry name" value="CpnT-like_N"/>
</dbReference>
<feature type="region of interest" description="Disordered" evidence="1">
    <location>
        <begin position="262"/>
        <end position="310"/>
    </location>
</feature>
<reference evidence="5 6" key="2">
    <citation type="submission" date="2016-10" db="EMBL/GenBank/DDBJ databases">
        <authorList>
            <person name="Varghese N."/>
            <person name="Submissions S."/>
        </authorList>
    </citation>
    <scope>NUCLEOTIDE SEQUENCE [LARGE SCALE GENOMIC DNA]</scope>
    <source>
        <strain evidence="6">ATCC 20501</strain>
        <strain evidence="4 5">CGMCC 4.3529</strain>
    </source>
</reference>
<dbReference type="EMBL" id="FNVB01000003">
    <property type="protein sequence ID" value="SEG36524.1"/>
    <property type="molecule type" value="Genomic_DNA"/>
</dbReference>
<reference evidence="3" key="1">
    <citation type="submission" date="2016-10" db="EMBL/GenBank/DDBJ databases">
        <authorList>
            <person name="de Groot N.N."/>
        </authorList>
    </citation>
    <scope>NUCLEOTIDE SEQUENCE [LARGE SCALE GENOMIC DNA]</scope>
    <source>
        <strain evidence="3">ATCC 20501</strain>
    </source>
</reference>
<feature type="compositionally biased region" description="Gly residues" evidence="1">
    <location>
        <begin position="295"/>
        <end position="305"/>
    </location>
</feature>
<accession>A0A1H5ZKK3</accession>
<evidence type="ECO:0000313" key="4">
    <source>
        <dbReference type="EMBL" id="SFF20443.1"/>
    </source>
</evidence>
<dbReference type="Proteomes" id="UP000199690">
    <property type="component" value="Unassembled WGS sequence"/>
</dbReference>
<protein>
    <submittedName>
        <fullName evidence="3">PPE family protein</fullName>
    </submittedName>
</protein>
<evidence type="ECO:0000313" key="3">
    <source>
        <dbReference type="EMBL" id="SEG36524.1"/>
    </source>
</evidence>
<organism evidence="3 6">
    <name type="scientific">Saccharopolyspora kobensis</name>
    <dbReference type="NCBI Taxonomy" id="146035"/>
    <lineage>
        <taxon>Bacteria</taxon>
        <taxon>Bacillati</taxon>
        <taxon>Actinomycetota</taxon>
        <taxon>Actinomycetes</taxon>
        <taxon>Pseudonocardiales</taxon>
        <taxon>Pseudonocardiaceae</taxon>
        <taxon>Saccharopolyspora</taxon>
    </lineage>
</organism>
<accession>A0A1I2GTD3</accession>
<keyword evidence="5" id="KW-1185">Reference proteome</keyword>
<dbReference type="AlphaFoldDB" id="A0A1H5ZKK3"/>
<gene>
    <name evidence="3" type="ORF">SAMN02982929_01851</name>
    <name evidence="4" type="ORF">SAMN05216506_1228</name>
</gene>
<evidence type="ECO:0000313" key="5">
    <source>
        <dbReference type="Proteomes" id="UP000199690"/>
    </source>
</evidence>
<evidence type="ECO:0000256" key="1">
    <source>
        <dbReference type="SAM" id="MobiDB-lite"/>
    </source>
</evidence>
<sequence>MREPTDFSAYSHQQLVAMLQSGDDASVRPAADSWDSVGAALHEQAGNLEAKLAKFQEQWQGGASEQYRVMIKDLAGGLRRIADSAFAIRDRVHDSADALAKARAEMPPAVEVAELPAETKQWATASLQVPVDASPAMVSQLRQRQATAVRAVQEHQQASAAADAAHGKAIQVMTELGTRYREADQSMPLATHASVPGVPAPENGSDGDAEPGHGGGGEETGQPGEQAPLVPDPPGKQPSTPLFGNMFTAGLAAASAAGMGRLGTFRPPKVPDWGKPKNPEEEETSKPVKPISMPGTGGMSLGGPSAGAAAPVAAAGLGGTASATSAMGTAGVLGAAAGAANAAGAGVGHMPMMPMMPFAPGAQDMSGARRIPPWLVETEEVWGESSVVTPSVLGADPTD</sequence>
<evidence type="ECO:0000259" key="2">
    <source>
        <dbReference type="Pfam" id="PF25547"/>
    </source>
</evidence>
<dbReference type="Proteomes" id="UP000236729">
    <property type="component" value="Unassembled WGS sequence"/>
</dbReference>
<feature type="region of interest" description="Disordered" evidence="1">
    <location>
        <begin position="191"/>
        <end position="244"/>
    </location>
</feature>
<evidence type="ECO:0000313" key="6">
    <source>
        <dbReference type="Proteomes" id="UP000236729"/>
    </source>
</evidence>
<dbReference type="RefSeq" id="WP_093358522.1">
    <property type="nucleotide sequence ID" value="NZ_FNVB01000003.1"/>
</dbReference>
<feature type="domain" description="Outer membrane channel protein CpnT-like N-terminal" evidence="2">
    <location>
        <begin position="22"/>
        <end position="124"/>
    </location>
</feature>
<dbReference type="EMBL" id="FOME01000022">
    <property type="protein sequence ID" value="SFF20443.1"/>
    <property type="molecule type" value="Genomic_DNA"/>
</dbReference>
<proteinExistence type="predicted"/>
<dbReference type="Gene3D" id="1.20.1260.20">
    <property type="entry name" value="PPE superfamily"/>
    <property type="match status" value="1"/>
</dbReference>